<dbReference type="Proteomes" id="UP000789759">
    <property type="component" value="Unassembled WGS sequence"/>
</dbReference>
<reference evidence="1" key="1">
    <citation type="submission" date="2021-06" db="EMBL/GenBank/DDBJ databases">
        <authorList>
            <person name="Kallberg Y."/>
            <person name="Tangrot J."/>
            <person name="Rosling A."/>
        </authorList>
    </citation>
    <scope>NUCLEOTIDE SEQUENCE</scope>
    <source>
        <strain evidence="1">FL966</strain>
    </source>
</reference>
<name>A0A9N9KIJ0_9GLOM</name>
<feature type="non-terminal residue" evidence="1">
    <location>
        <position position="1"/>
    </location>
</feature>
<dbReference type="OrthoDB" id="2387649at2759"/>
<keyword evidence="2" id="KW-1185">Reference proteome</keyword>
<evidence type="ECO:0000313" key="2">
    <source>
        <dbReference type="Proteomes" id="UP000789759"/>
    </source>
</evidence>
<sequence>DKIEFANETFLPVDTRFYAFSLLQEQNKTFTSLRLLDFVAQFKLVSFTPKTDIQINIPGTETPLSPLFSPFKINLYLVQICEEQLAKKKDLTIEDVLVDPSDLIYHKFKDTVIPIVDYSVVIPCDNGCTFNNHVITMCRRFAKDEEKVCILSKGTNENIIYNTANLRLIMIIDYMDHLYQLNVRNKDMLYNDKLKLGVNPGDGETGYPVFFTNGFIEIAYTLDYQNYSSMQMMTQHLKTELTDA</sequence>
<evidence type="ECO:0000313" key="1">
    <source>
        <dbReference type="EMBL" id="CAG8833081.1"/>
    </source>
</evidence>
<gene>
    <name evidence="1" type="ORF">CPELLU_LOCUS20929</name>
</gene>
<comment type="caution">
    <text evidence="1">The sequence shown here is derived from an EMBL/GenBank/DDBJ whole genome shotgun (WGS) entry which is preliminary data.</text>
</comment>
<organism evidence="1 2">
    <name type="scientific">Cetraspora pellucida</name>
    <dbReference type="NCBI Taxonomy" id="1433469"/>
    <lineage>
        <taxon>Eukaryota</taxon>
        <taxon>Fungi</taxon>
        <taxon>Fungi incertae sedis</taxon>
        <taxon>Mucoromycota</taxon>
        <taxon>Glomeromycotina</taxon>
        <taxon>Glomeromycetes</taxon>
        <taxon>Diversisporales</taxon>
        <taxon>Gigasporaceae</taxon>
        <taxon>Cetraspora</taxon>
    </lineage>
</organism>
<feature type="non-terminal residue" evidence="1">
    <location>
        <position position="244"/>
    </location>
</feature>
<proteinExistence type="predicted"/>
<protein>
    <submittedName>
        <fullName evidence="1">10954_t:CDS:1</fullName>
    </submittedName>
</protein>
<dbReference type="EMBL" id="CAJVQA010069988">
    <property type="protein sequence ID" value="CAG8833081.1"/>
    <property type="molecule type" value="Genomic_DNA"/>
</dbReference>
<dbReference type="AlphaFoldDB" id="A0A9N9KIJ0"/>
<accession>A0A9N9KIJ0</accession>